<evidence type="ECO:0000256" key="1">
    <source>
        <dbReference type="ARBA" id="ARBA00023015"/>
    </source>
</evidence>
<dbReference type="Pfam" id="PF02909">
    <property type="entry name" value="TetR_C_1"/>
    <property type="match status" value="1"/>
</dbReference>
<dbReference type="Gene3D" id="1.10.357.10">
    <property type="entry name" value="Tetracycline Repressor, domain 2"/>
    <property type="match status" value="1"/>
</dbReference>
<keyword evidence="7" id="KW-1185">Reference proteome</keyword>
<dbReference type="PANTHER" id="PTHR30055:SF151">
    <property type="entry name" value="TRANSCRIPTIONAL REGULATORY PROTEIN"/>
    <property type="match status" value="1"/>
</dbReference>
<dbReference type="Pfam" id="PF00440">
    <property type="entry name" value="TetR_N"/>
    <property type="match status" value="1"/>
</dbReference>
<dbReference type="PROSITE" id="PS50977">
    <property type="entry name" value="HTH_TETR_2"/>
    <property type="match status" value="1"/>
</dbReference>
<feature type="DNA-binding region" description="H-T-H motif" evidence="4">
    <location>
        <begin position="39"/>
        <end position="58"/>
    </location>
</feature>
<reference evidence="6 7" key="1">
    <citation type="submission" date="2020-08" db="EMBL/GenBank/DDBJ databases">
        <title>Sequencing the genomes of 1000 actinobacteria strains.</title>
        <authorList>
            <person name="Klenk H.-P."/>
        </authorList>
    </citation>
    <scope>NUCLEOTIDE SEQUENCE [LARGE SCALE GENOMIC DNA]</scope>
    <source>
        <strain evidence="6 7">DSM 24823</strain>
    </source>
</reference>
<evidence type="ECO:0000256" key="3">
    <source>
        <dbReference type="ARBA" id="ARBA00023163"/>
    </source>
</evidence>
<evidence type="ECO:0000256" key="4">
    <source>
        <dbReference type="PROSITE-ProRule" id="PRU00335"/>
    </source>
</evidence>
<dbReference type="InterPro" id="IPR009057">
    <property type="entry name" value="Homeodomain-like_sf"/>
</dbReference>
<keyword evidence="2 4" id="KW-0238">DNA-binding</keyword>
<dbReference type="Proteomes" id="UP000517712">
    <property type="component" value="Unassembled WGS sequence"/>
</dbReference>
<accession>A0A7W9CCP2</accession>
<organism evidence="6 7">
    <name type="scientific">Microbacterium ginsengiterrae</name>
    <dbReference type="NCBI Taxonomy" id="546115"/>
    <lineage>
        <taxon>Bacteria</taxon>
        <taxon>Bacillati</taxon>
        <taxon>Actinomycetota</taxon>
        <taxon>Actinomycetes</taxon>
        <taxon>Micrococcales</taxon>
        <taxon>Microbacteriaceae</taxon>
        <taxon>Microbacterium</taxon>
    </lineage>
</organism>
<protein>
    <submittedName>
        <fullName evidence="6">AcrR family transcriptional regulator</fullName>
    </submittedName>
</protein>
<dbReference type="SUPFAM" id="SSF48498">
    <property type="entry name" value="Tetracyclin repressor-like, C-terminal domain"/>
    <property type="match status" value="1"/>
</dbReference>
<dbReference type="EMBL" id="JACHMU010000001">
    <property type="protein sequence ID" value="MBB5743149.1"/>
    <property type="molecule type" value="Genomic_DNA"/>
</dbReference>
<sequence>MPRSSPTGRRTGRPAVTSTRAILDAARGLIERDGVDRLTVRRLAAEMEIGTTTLYHHVQGREDLLVLLLDEYLGAVPRPALPTAPRERAVAAARVMRDALLACPWVAEVLTTDGFLGMLSDASVWVVDVILGAAIDGGCSEEEAVWLFRNIWYFTVGQILVLAHSQDATPEERAQRAGFAGRDPEALPHLASIGARWPSIAVRDTFEDGIRALVEAGIIDARS</sequence>
<evidence type="ECO:0000256" key="2">
    <source>
        <dbReference type="ARBA" id="ARBA00023125"/>
    </source>
</evidence>
<proteinExistence type="predicted"/>
<name>A0A7W9CCP2_9MICO</name>
<dbReference type="SUPFAM" id="SSF46689">
    <property type="entry name" value="Homeodomain-like"/>
    <property type="match status" value="1"/>
</dbReference>
<evidence type="ECO:0000313" key="7">
    <source>
        <dbReference type="Proteomes" id="UP000517712"/>
    </source>
</evidence>
<dbReference type="GO" id="GO:0045892">
    <property type="term" value="P:negative regulation of DNA-templated transcription"/>
    <property type="evidence" value="ECO:0007669"/>
    <property type="project" value="InterPro"/>
</dbReference>
<dbReference type="GO" id="GO:0000976">
    <property type="term" value="F:transcription cis-regulatory region binding"/>
    <property type="evidence" value="ECO:0007669"/>
    <property type="project" value="TreeGrafter"/>
</dbReference>
<keyword evidence="3" id="KW-0804">Transcription</keyword>
<dbReference type="GO" id="GO:0003700">
    <property type="term" value="F:DNA-binding transcription factor activity"/>
    <property type="evidence" value="ECO:0007669"/>
    <property type="project" value="TreeGrafter"/>
</dbReference>
<dbReference type="InterPro" id="IPR036271">
    <property type="entry name" value="Tet_transcr_reg_TetR-rel_C_sf"/>
</dbReference>
<dbReference type="PANTHER" id="PTHR30055">
    <property type="entry name" value="HTH-TYPE TRANSCRIPTIONAL REGULATOR RUTR"/>
    <property type="match status" value="1"/>
</dbReference>
<dbReference type="PRINTS" id="PR00455">
    <property type="entry name" value="HTHTETR"/>
</dbReference>
<evidence type="ECO:0000313" key="6">
    <source>
        <dbReference type="EMBL" id="MBB5743149.1"/>
    </source>
</evidence>
<dbReference type="AlphaFoldDB" id="A0A7W9CCP2"/>
<dbReference type="RefSeq" id="WP_184282907.1">
    <property type="nucleotide sequence ID" value="NZ_BAAAPG010000001.1"/>
</dbReference>
<keyword evidence="1" id="KW-0805">Transcription regulation</keyword>
<dbReference type="InterPro" id="IPR001647">
    <property type="entry name" value="HTH_TetR"/>
</dbReference>
<evidence type="ECO:0000259" key="5">
    <source>
        <dbReference type="PROSITE" id="PS50977"/>
    </source>
</evidence>
<dbReference type="InterPro" id="IPR004111">
    <property type="entry name" value="Repressor_TetR_C"/>
</dbReference>
<comment type="caution">
    <text evidence="6">The sequence shown here is derived from an EMBL/GenBank/DDBJ whole genome shotgun (WGS) entry which is preliminary data.</text>
</comment>
<feature type="domain" description="HTH tetR-type" evidence="5">
    <location>
        <begin position="16"/>
        <end position="76"/>
    </location>
</feature>
<dbReference type="InterPro" id="IPR050109">
    <property type="entry name" value="HTH-type_TetR-like_transc_reg"/>
</dbReference>
<gene>
    <name evidence="6" type="ORF">HD600_001646</name>
</gene>